<evidence type="ECO:0000256" key="3">
    <source>
        <dbReference type="ARBA" id="ARBA00022741"/>
    </source>
</evidence>
<evidence type="ECO:0000259" key="9">
    <source>
        <dbReference type="PROSITE" id="PS50011"/>
    </source>
</evidence>
<feature type="compositionally biased region" description="Gly residues" evidence="8">
    <location>
        <begin position="438"/>
        <end position="449"/>
    </location>
</feature>
<dbReference type="Gene3D" id="1.10.510.10">
    <property type="entry name" value="Transferase(Phosphotransferase) domain 1"/>
    <property type="match status" value="1"/>
</dbReference>
<evidence type="ECO:0000256" key="2">
    <source>
        <dbReference type="ARBA" id="ARBA00022679"/>
    </source>
</evidence>
<reference evidence="10" key="1">
    <citation type="journal article" date="2021" name="Nat. Commun.">
        <title>Genomic analyses provide insights into spinach domestication and the genetic basis of agronomic traits.</title>
        <authorList>
            <person name="Cai X."/>
            <person name="Sun X."/>
            <person name="Xu C."/>
            <person name="Sun H."/>
            <person name="Wang X."/>
            <person name="Ge C."/>
            <person name="Zhang Z."/>
            <person name="Wang Q."/>
            <person name="Fei Z."/>
            <person name="Jiao C."/>
            <person name="Wang Q."/>
        </authorList>
    </citation>
    <scope>NUCLEOTIDE SEQUENCE [LARGE SCALE GENOMIC DNA]</scope>
    <source>
        <strain evidence="10">cv. Varoflay</strain>
    </source>
</reference>
<dbReference type="PROSITE" id="PS00107">
    <property type="entry name" value="PROTEIN_KINASE_ATP"/>
    <property type="match status" value="1"/>
</dbReference>
<name>A0A9R0J820_SPIOL</name>
<keyword evidence="4" id="KW-0418">Kinase</keyword>
<dbReference type="InterPro" id="IPR017441">
    <property type="entry name" value="Protein_kinase_ATP_BS"/>
</dbReference>
<dbReference type="Gene3D" id="3.30.200.20">
    <property type="entry name" value="Phosphorylase Kinase, domain 1"/>
    <property type="match status" value="1"/>
</dbReference>
<evidence type="ECO:0000256" key="4">
    <source>
        <dbReference type="ARBA" id="ARBA00022777"/>
    </source>
</evidence>
<evidence type="ECO:0000256" key="8">
    <source>
        <dbReference type="SAM" id="MobiDB-lite"/>
    </source>
</evidence>
<dbReference type="SUPFAM" id="SSF56112">
    <property type="entry name" value="Protein kinase-like (PK-like)"/>
    <property type="match status" value="1"/>
</dbReference>
<feature type="region of interest" description="Disordered" evidence="8">
    <location>
        <begin position="432"/>
        <end position="454"/>
    </location>
</feature>
<evidence type="ECO:0000313" key="11">
    <source>
        <dbReference type="RefSeq" id="XP_021862941.2"/>
    </source>
</evidence>
<dbReference type="RefSeq" id="XP_021862941.2">
    <property type="nucleotide sequence ID" value="XM_022007249.2"/>
</dbReference>
<gene>
    <name evidence="11" type="primary">LOC110801814</name>
</gene>
<keyword evidence="5 6" id="KW-0067">ATP-binding</keyword>
<keyword evidence="10" id="KW-1185">Reference proteome</keyword>
<accession>A0A9R0J820</accession>
<evidence type="ECO:0000256" key="5">
    <source>
        <dbReference type="ARBA" id="ARBA00022840"/>
    </source>
</evidence>
<dbReference type="AlphaFoldDB" id="A0A9R0J820"/>
<evidence type="ECO:0000313" key="10">
    <source>
        <dbReference type="Proteomes" id="UP000813463"/>
    </source>
</evidence>
<dbReference type="KEGG" id="soe:110801814"/>
<dbReference type="InterPro" id="IPR008271">
    <property type="entry name" value="Ser/Thr_kinase_AS"/>
</dbReference>
<feature type="binding site" evidence="6">
    <location>
        <position position="73"/>
    </location>
    <ligand>
        <name>ATP</name>
        <dbReference type="ChEBI" id="CHEBI:30616"/>
    </ligand>
</feature>
<dbReference type="GO" id="GO:0004672">
    <property type="term" value="F:protein kinase activity"/>
    <property type="evidence" value="ECO:0000318"/>
    <property type="project" value="GO_Central"/>
</dbReference>
<comment type="similarity">
    <text evidence="7">Belongs to the protein kinase superfamily.</text>
</comment>
<dbReference type="InterPro" id="IPR011009">
    <property type="entry name" value="Kinase-like_dom_sf"/>
</dbReference>
<evidence type="ECO:0000256" key="1">
    <source>
        <dbReference type="ARBA" id="ARBA00022527"/>
    </source>
</evidence>
<dbReference type="GO" id="GO:0004674">
    <property type="term" value="F:protein serine/threonine kinase activity"/>
    <property type="evidence" value="ECO:0007669"/>
    <property type="project" value="UniProtKB-KW"/>
</dbReference>
<dbReference type="Proteomes" id="UP000813463">
    <property type="component" value="Chromosome 2"/>
</dbReference>
<keyword evidence="3 6" id="KW-0547">Nucleotide-binding</keyword>
<dbReference type="PANTHER" id="PTHR47989:SF5">
    <property type="entry name" value="PROTEIN KINASE DOMAIN-CONTAINING PROTEIN"/>
    <property type="match status" value="1"/>
</dbReference>
<organism evidence="10 11">
    <name type="scientific">Spinacia oleracea</name>
    <name type="common">Spinach</name>
    <dbReference type="NCBI Taxonomy" id="3562"/>
    <lineage>
        <taxon>Eukaryota</taxon>
        <taxon>Viridiplantae</taxon>
        <taxon>Streptophyta</taxon>
        <taxon>Embryophyta</taxon>
        <taxon>Tracheophyta</taxon>
        <taxon>Spermatophyta</taxon>
        <taxon>Magnoliopsida</taxon>
        <taxon>eudicotyledons</taxon>
        <taxon>Gunneridae</taxon>
        <taxon>Pentapetalae</taxon>
        <taxon>Caryophyllales</taxon>
        <taxon>Chenopodiaceae</taxon>
        <taxon>Chenopodioideae</taxon>
        <taxon>Anserineae</taxon>
        <taxon>Spinacia</taxon>
    </lineage>
</organism>
<dbReference type="SMART" id="SM00220">
    <property type="entry name" value="S_TKc"/>
    <property type="match status" value="1"/>
</dbReference>
<dbReference type="PANTHER" id="PTHR47989">
    <property type="entry name" value="OS01G0750732 PROTEIN"/>
    <property type="match status" value="1"/>
</dbReference>
<reference evidence="11" key="2">
    <citation type="submission" date="2025-08" db="UniProtKB">
        <authorList>
            <consortium name="RefSeq"/>
        </authorList>
    </citation>
    <scope>IDENTIFICATION</scope>
    <source>
        <tissue evidence="11">Leaf</tissue>
    </source>
</reference>
<evidence type="ECO:0000256" key="6">
    <source>
        <dbReference type="PROSITE-ProRule" id="PRU10141"/>
    </source>
</evidence>
<feature type="domain" description="Protein kinase" evidence="9">
    <location>
        <begin position="43"/>
        <end position="311"/>
    </location>
</feature>
<dbReference type="GO" id="GO:0005524">
    <property type="term" value="F:ATP binding"/>
    <property type="evidence" value="ECO:0007669"/>
    <property type="project" value="UniProtKB-UniRule"/>
</dbReference>
<sequence length="483" mass="53310">MRFLCNSHSAISTCRSTNQHHKQQPIKLTRFSYSALETATNAFSPRVLLGKGSHGAVYRAVLNNNTLTAAVKKPTSSSETAENEIEILSKLQTRRIVNLLGYAVDPNKKLLLVVEYMPNGALYDHLHKHEKPPGLVTRVRFALQIAKAIRTLHRSDPPVIHRDIKSSNVLIDERENARLGDFGLAIKGHVEDVRVMATPPAGTLGYLDPSYLAPGDLSTKSDIFSFGILLLEIISGRKAIDIDYSPPSIIDWALPLIKSGGYQGILDRRIKSTVDQTVLRELALLAAKCVRSTAEKRPPVSVIVDCLKKIYKRVKVYGFPVWGRIRRRRVKRVEGLPPSDDEFDGCDWEEESSVGGIYRLRKVSNVDLVDEETTRVCHPTVRSKSKSRSRSKSVGAFRELVKVGPEVVSSKKRGQVTVKISTVKLSKSRSMGMLYSGRSGGGGGGGGGNRVKNPHGKEVEVEVFPLLVKCNSSKLSEILKLES</sequence>
<proteinExistence type="inferred from homology"/>
<evidence type="ECO:0000256" key="7">
    <source>
        <dbReference type="RuleBase" id="RU000304"/>
    </source>
</evidence>
<keyword evidence="1 7" id="KW-0723">Serine/threonine-protein kinase</keyword>
<dbReference type="Pfam" id="PF07714">
    <property type="entry name" value="PK_Tyr_Ser-Thr"/>
    <property type="match status" value="1"/>
</dbReference>
<dbReference type="PROSITE" id="PS50011">
    <property type="entry name" value="PROTEIN_KINASE_DOM"/>
    <property type="match status" value="1"/>
</dbReference>
<protein>
    <submittedName>
        <fullName evidence="11">Serine/threonine-protein kinase-like protein At3g51990</fullName>
    </submittedName>
</protein>
<dbReference type="InterPro" id="IPR000719">
    <property type="entry name" value="Prot_kinase_dom"/>
</dbReference>
<dbReference type="PROSITE" id="PS00108">
    <property type="entry name" value="PROTEIN_KINASE_ST"/>
    <property type="match status" value="1"/>
</dbReference>
<dbReference type="InterPro" id="IPR001245">
    <property type="entry name" value="Ser-Thr/Tyr_kinase_cat_dom"/>
</dbReference>
<keyword evidence="2" id="KW-0808">Transferase</keyword>
<dbReference type="GeneID" id="110801814"/>